<dbReference type="GO" id="GO:0015450">
    <property type="term" value="F:protein-transporting ATPase activity"/>
    <property type="evidence" value="ECO:0007669"/>
    <property type="project" value="InterPro"/>
</dbReference>
<dbReference type="GO" id="GO:0065002">
    <property type="term" value="P:intracellular protein transmembrane transport"/>
    <property type="evidence" value="ECO:0007669"/>
    <property type="project" value="UniProtKB-UniRule"/>
</dbReference>
<feature type="transmembrane region" description="Helical" evidence="9">
    <location>
        <begin position="139"/>
        <end position="159"/>
    </location>
</feature>
<comment type="similarity">
    <text evidence="9">Belongs to the SecD/SecF family. SecF subfamily.</text>
</comment>
<dbReference type="NCBIfam" id="TIGR00966">
    <property type="entry name" value="transloc_SecF"/>
    <property type="match status" value="1"/>
</dbReference>
<accession>A0A126QQM2</accession>
<keyword evidence="8 9" id="KW-0472">Membrane</keyword>
<dbReference type="InterPro" id="IPR022646">
    <property type="entry name" value="SecD/SecF_CS"/>
</dbReference>
<sequence>MGLQIIKPDTHIDFVGVRKIAFILSAIVILAGLGSLLIQGGPKYGIDFAGGIIVQVKIDKDTNVDAVKDAVKDLDLPGLVVQTLGLEGDHEYLIRTSSSEISSEEVRAKVTGSLSANLDGAKFDIQRLEMVGPKVGADLRAKALEALFYAVLLIAVYISGRFEQRWTAAAVMAAALAGGVYGLGLLGVDMGWLILAALAITVGLCWYLKLNYALGAVAALIHDVMITVGLFSIMGKEFDLTIIAALLTIVGYSLNDTIIVFDRIRENNLANKDRKSFGAVINLSVNQTLSRTIMTSGTTLLVVLCLYVMGGSVIHDFALALLIGITVGTYSSIFVASPILLGFGPSAEPEPKEQVEA</sequence>
<dbReference type="KEGG" id="dej:AWY79_11945"/>
<evidence type="ECO:0000259" key="10">
    <source>
        <dbReference type="Pfam" id="PF02355"/>
    </source>
</evidence>
<dbReference type="Pfam" id="PF02355">
    <property type="entry name" value="SecD_SecF_C"/>
    <property type="match status" value="2"/>
</dbReference>
<dbReference type="GO" id="GO:0005886">
    <property type="term" value="C:plasma membrane"/>
    <property type="evidence" value="ECO:0007669"/>
    <property type="project" value="UniProtKB-SubCell"/>
</dbReference>
<feature type="transmembrane region" description="Helical" evidence="9">
    <location>
        <begin position="240"/>
        <end position="261"/>
    </location>
</feature>
<feature type="domain" description="Protein export membrane protein SecD/SecF C-terminal" evidence="10">
    <location>
        <begin position="193"/>
        <end position="341"/>
    </location>
</feature>
<proteinExistence type="inferred from homology"/>
<evidence type="ECO:0000256" key="4">
    <source>
        <dbReference type="ARBA" id="ARBA00022692"/>
    </source>
</evidence>
<keyword evidence="4 9" id="KW-0812">Transmembrane</keyword>
<dbReference type="OrthoDB" id="9774769at2"/>
<dbReference type="PANTHER" id="PTHR30081:SF8">
    <property type="entry name" value="PROTEIN TRANSLOCASE SUBUNIT SECF"/>
    <property type="match status" value="1"/>
</dbReference>
<reference evidence="12 14" key="2">
    <citation type="submission" date="2019-03" db="EMBL/GenBank/DDBJ databases">
        <title>Genomic Encyclopedia of Type Strains, Phase IV (KMG-IV): sequencing the most valuable type-strain genomes for metagenomic binning, comparative biology and taxonomic classification.</title>
        <authorList>
            <person name="Goeker M."/>
        </authorList>
    </citation>
    <scope>NUCLEOTIDE SEQUENCE [LARGE SCALE GENOMIC DNA]</scope>
    <source>
        <strain evidence="12 14">DSM 101483</strain>
    </source>
</reference>
<dbReference type="RefSeq" id="WP_066804131.1">
    <property type="nucleotide sequence ID" value="NZ_CP014206.1"/>
</dbReference>
<evidence type="ECO:0000256" key="9">
    <source>
        <dbReference type="HAMAP-Rule" id="MF_01464"/>
    </source>
</evidence>
<feature type="transmembrane region" description="Helical" evidence="9">
    <location>
        <begin position="20"/>
        <end position="38"/>
    </location>
</feature>
<evidence type="ECO:0000256" key="2">
    <source>
        <dbReference type="ARBA" id="ARBA00022448"/>
    </source>
</evidence>
<organism evidence="12 14">
    <name type="scientific">Pseudodesulfovibrio indicus</name>
    <dbReference type="NCBI Taxonomy" id="1716143"/>
    <lineage>
        <taxon>Bacteria</taxon>
        <taxon>Pseudomonadati</taxon>
        <taxon>Thermodesulfobacteriota</taxon>
        <taxon>Desulfovibrionia</taxon>
        <taxon>Desulfovibrionales</taxon>
        <taxon>Desulfovibrionaceae</taxon>
    </lineage>
</organism>
<evidence type="ECO:0000313" key="13">
    <source>
        <dbReference type="Proteomes" id="UP000055611"/>
    </source>
</evidence>
<keyword evidence="5 9" id="KW-0653">Protein transport</keyword>
<evidence type="ECO:0000313" key="12">
    <source>
        <dbReference type="EMBL" id="TDT88314.1"/>
    </source>
</evidence>
<dbReference type="PANTHER" id="PTHR30081">
    <property type="entry name" value="PROTEIN-EXPORT MEMBRANE PROTEIN SEC"/>
    <property type="match status" value="1"/>
</dbReference>
<dbReference type="InterPro" id="IPR005665">
    <property type="entry name" value="SecF_bac"/>
</dbReference>
<dbReference type="EMBL" id="SOBK01000006">
    <property type="protein sequence ID" value="TDT88314.1"/>
    <property type="molecule type" value="Genomic_DNA"/>
</dbReference>
<gene>
    <name evidence="9" type="primary">secF</name>
    <name evidence="11" type="ORF">AWY79_11945</name>
    <name evidence="12" type="ORF">EDC59_106127</name>
</gene>
<name>A0A126QQM2_9BACT</name>
<dbReference type="SUPFAM" id="SSF82866">
    <property type="entry name" value="Multidrug efflux transporter AcrB transmembrane domain"/>
    <property type="match status" value="2"/>
</dbReference>
<feature type="transmembrane region" description="Helical" evidence="9">
    <location>
        <begin position="215"/>
        <end position="234"/>
    </location>
</feature>
<comment type="caution">
    <text evidence="9">Lacks conserved residue(s) required for the propagation of feature annotation.</text>
</comment>
<dbReference type="Proteomes" id="UP000055611">
    <property type="component" value="Chromosome"/>
</dbReference>
<evidence type="ECO:0000256" key="3">
    <source>
        <dbReference type="ARBA" id="ARBA00022475"/>
    </source>
</evidence>
<dbReference type="EMBL" id="CP014206">
    <property type="protein sequence ID" value="AMK11775.1"/>
    <property type="molecule type" value="Genomic_DNA"/>
</dbReference>
<dbReference type="GO" id="GO:0006605">
    <property type="term" value="P:protein targeting"/>
    <property type="evidence" value="ECO:0007669"/>
    <property type="project" value="UniProtKB-UniRule"/>
</dbReference>
<keyword evidence="6 9" id="KW-1133">Transmembrane helix</keyword>
<feature type="transmembrane region" description="Helical" evidence="9">
    <location>
        <begin position="293"/>
        <end position="314"/>
    </location>
</feature>
<keyword evidence="2 9" id="KW-0813">Transport</keyword>
<feature type="transmembrane region" description="Helical" evidence="9">
    <location>
        <begin position="190"/>
        <end position="208"/>
    </location>
</feature>
<evidence type="ECO:0000256" key="8">
    <source>
        <dbReference type="ARBA" id="ARBA00023136"/>
    </source>
</evidence>
<evidence type="ECO:0000256" key="6">
    <source>
        <dbReference type="ARBA" id="ARBA00022989"/>
    </source>
</evidence>
<comment type="function">
    <text evidence="9">Part of the Sec protein translocase complex. Interacts with the SecYEG preprotein conducting channel. SecDF uses the proton motive force (PMF) to complete protein translocation after the ATP-dependent function of SecA.</text>
</comment>
<evidence type="ECO:0000256" key="1">
    <source>
        <dbReference type="ARBA" id="ARBA00004651"/>
    </source>
</evidence>
<evidence type="ECO:0000313" key="14">
    <source>
        <dbReference type="Proteomes" id="UP000295506"/>
    </source>
</evidence>
<dbReference type="PRINTS" id="PR01755">
    <property type="entry name" value="SECFTRNLCASE"/>
</dbReference>
<reference evidence="11 13" key="1">
    <citation type="journal article" date="2016" name="Front. Microbiol.">
        <title>Genome Sequence of the Piezophilic, Mesophilic Sulfate-Reducing Bacterium Desulfovibrio indicus J2T.</title>
        <authorList>
            <person name="Cao J."/>
            <person name="Maignien L."/>
            <person name="Shao Z."/>
            <person name="Alain K."/>
            <person name="Jebbar M."/>
        </authorList>
    </citation>
    <scope>NUCLEOTIDE SEQUENCE [LARGE SCALE GENOMIC DNA]</scope>
    <source>
        <strain evidence="11 13">J2</strain>
    </source>
</reference>
<dbReference type="Gene3D" id="1.20.1640.10">
    <property type="entry name" value="Multidrug efflux transporter AcrB transmembrane domain"/>
    <property type="match status" value="1"/>
</dbReference>
<dbReference type="AlphaFoldDB" id="A0A126QQM2"/>
<dbReference type="InterPro" id="IPR048634">
    <property type="entry name" value="SecD_SecF_C"/>
</dbReference>
<dbReference type="HAMAP" id="MF_01464_B">
    <property type="entry name" value="SecF_B"/>
    <property type="match status" value="1"/>
</dbReference>
<keyword evidence="13" id="KW-1185">Reference proteome</keyword>
<evidence type="ECO:0000256" key="5">
    <source>
        <dbReference type="ARBA" id="ARBA00022927"/>
    </source>
</evidence>
<evidence type="ECO:0000313" key="11">
    <source>
        <dbReference type="EMBL" id="AMK11775.1"/>
    </source>
</evidence>
<feature type="domain" description="Protein export membrane protein SecD/SecF C-terminal" evidence="10">
    <location>
        <begin position="117"/>
        <end position="175"/>
    </location>
</feature>
<dbReference type="InterPro" id="IPR022813">
    <property type="entry name" value="SecD/SecF_arch_bac"/>
</dbReference>
<dbReference type="InterPro" id="IPR022645">
    <property type="entry name" value="SecD/SecF_bac"/>
</dbReference>
<keyword evidence="7 9" id="KW-0811">Translocation</keyword>
<protein>
    <recommendedName>
        <fullName evidence="9">Protein-export membrane protein SecF</fullName>
    </recommendedName>
</protein>
<dbReference type="Proteomes" id="UP000295506">
    <property type="component" value="Unassembled WGS sequence"/>
</dbReference>
<dbReference type="GO" id="GO:0043952">
    <property type="term" value="P:protein transport by the Sec complex"/>
    <property type="evidence" value="ECO:0007669"/>
    <property type="project" value="UniProtKB-UniRule"/>
</dbReference>
<comment type="subcellular location">
    <subcellularLocation>
        <location evidence="1 9">Cell membrane</location>
        <topology evidence="1 9">Multi-pass membrane protein</topology>
    </subcellularLocation>
</comment>
<evidence type="ECO:0000256" key="7">
    <source>
        <dbReference type="ARBA" id="ARBA00023010"/>
    </source>
</evidence>
<dbReference type="Pfam" id="PF07549">
    <property type="entry name" value="Sec_GG"/>
    <property type="match status" value="1"/>
</dbReference>
<feature type="transmembrane region" description="Helical" evidence="9">
    <location>
        <begin position="320"/>
        <end position="343"/>
    </location>
</feature>
<comment type="subunit">
    <text evidence="9">Forms a complex with SecD. Part of the essential Sec protein translocation apparatus which comprises SecA, SecYEG and auxiliary proteins SecDF. Other proteins may also be involved.</text>
</comment>
<keyword evidence="3 9" id="KW-1003">Cell membrane</keyword>